<dbReference type="PIRSF" id="PIRSF006060">
    <property type="entry name" value="AA_transporter"/>
    <property type="match status" value="1"/>
</dbReference>
<evidence type="ECO:0000256" key="6">
    <source>
        <dbReference type="SAM" id="Phobius"/>
    </source>
</evidence>
<reference evidence="7 8" key="1">
    <citation type="submission" date="2018-08" db="EMBL/GenBank/DDBJ databases">
        <title>Complete genome sequencing of Blastochloris tepida GI.</title>
        <authorList>
            <person name="Tsukatani Y."/>
            <person name="Mori H."/>
        </authorList>
    </citation>
    <scope>NUCLEOTIDE SEQUENCE [LARGE SCALE GENOMIC DNA]</scope>
    <source>
        <strain evidence="7 8">GI</strain>
    </source>
</reference>
<dbReference type="KEGG" id="blag:BLTE_16700"/>
<dbReference type="GO" id="GO:0022857">
    <property type="term" value="F:transmembrane transporter activity"/>
    <property type="evidence" value="ECO:0007669"/>
    <property type="project" value="InterPro"/>
</dbReference>
<dbReference type="PANTHER" id="PTHR45649">
    <property type="entry name" value="AMINO-ACID PERMEASE BAT1"/>
    <property type="match status" value="1"/>
</dbReference>
<feature type="transmembrane region" description="Helical" evidence="6">
    <location>
        <begin position="68"/>
        <end position="88"/>
    </location>
</feature>
<dbReference type="PANTHER" id="PTHR45649:SF26">
    <property type="entry name" value="OS04G0435100 PROTEIN"/>
    <property type="match status" value="1"/>
</dbReference>
<feature type="transmembrane region" description="Helical" evidence="6">
    <location>
        <begin position="426"/>
        <end position="445"/>
    </location>
</feature>
<feature type="transmembrane region" description="Helical" evidence="6">
    <location>
        <begin position="215"/>
        <end position="236"/>
    </location>
</feature>
<keyword evidence="2" id="KW-0813">Transport</keyword>
<feature type="transmembrane region" description="Helical" evidence="6">
    <location>
        <begin position="109"/>
        <end position="136"/>
    </location>
</feature>
<feature type="transmembrane region" description="Helical" evidence="6">
    <location>
        <begin position="174"/>
        <end position="195"/>
    </location>
</feature>
<dbReference type="RefSeq" id="WP_126399261.1">
    <property type="nucleotide sequence ID" value="NZ_AP018907.1"/>
</dbReference>
<gene>
    <name evidence="7" type="ORF">BLTE_16700</name>
</gene>
<comment type="subcellular location">
    <subcellularLocation>
        <location evidence="1">Membrane</location>
        <topology evidence="1">Multi-pass membrane protein</topology>
    </subcellularLocation>
</comment>
<feature type="transmembrane region" description="Helical" evidence="6">
    <location>
        <begin position="148"/>
        <end position="167"/>
    </location>
</feature>
<evidence type="ECO:0000313" key="8">
    <source>
        <dbReference type="Proteomes" id="UP000266934"/>
    </source>
</evidence>
<feature type="transmembrane region" description="Helical" evidence="6">
    <location>
        <begin position="357"/>
        <end position="379"/>
    </location>
</feature>
<keyword evidence="3 6" id="KW-0812">Transmembrane</keyword>
<evidence type="ECO:0000313" key="7">
    <source>
        <dbReference type="EMBL" id="BBF92985.1"/>
    </source>
</evidence>
<evidence type="ECO:0000256" key="1">
    <source>
        <dbReference type="ARBA" id="ARBA00004141"/>
    </source>
</evidence>
<dbReference type="Gene3D" id="1.20.1740.10">
    <property type="entry name" value="Amino acid/polyamine transporter I"/>
    <property type="match status" value="1"/>
</dbReference>
<feature type="transmembrane region" description="Helical" evidence="6">
    <location>
        <begin position="451"/>
        <end position="476"/>
    </location>
</feature>
<keyword evidence="8" id="KW-1185">Reference proteome</keyword>
<dbReference type="GO" id="GO:0016020">
    <property type="term" value="C:membrane"/>
    <property type="evidence" value="ECO:0007669"/>
    <property type="project" value="UniProtKB-SubCell"/>
</dbReference>
<accession>A0A348G0A2</accession>
<dbReference type="AlphaFoldDB" id="A0A348G0A2"/>
<dbReference type="InterPro" id="IPR002293">
    <property type="entry name" value="AA/rel_permease1"/>
</dbReference>
<dbReference type="Proteomes" id="UP000266934">
    <property type="component" value="Chromosome"/>
</dbReference>
<dbReference type="EMBL" id="AP018907">
    <property type="protein sequence ID" value="BBF92985.1"/>
    <property type="molecule type" value="Genomic_DNA"/>
</dbReference>
<proteinExistence type="predicted"/>
<evidence type="ECO:0000256" key="4">
    <source>
        <dbReference type="ARBA" id="ARBA00022989"/>
    </source>
</evidence>
<keyword evidence="4 6" id="KW-1133">Transmembrane helix</keyword>
<evidence type="ECO:0000256" key="5">
    <source>
        <dbReference type="ARBA" id="ARBA00023136"/>
    </source>
</evidence>
<evidence type="ECO:0000256" key="2">
    <source>
        <dbReference type="ARBA" id="ARBA00022448"/>
    </source>
</evidence>
<name>A0A348G0A2_9HYPH</name>
<dbReference type="Pfam" id="PF13520">
    <property type="entry name" value="AA_permease_2"/>
    <property type="match status" value="1"/>
</dbReference>
<feature type="transmembrane region" description="Helical" evidence="6">
    <location>
        <begin position="309"/>
        <end position="336"/>
    </location>
</feature>
<organism evidence="7 8">
    <name type="scientific">Blastochloris tepida</name>
    <dbReference type="NCBI Taxonomy" id="2233851"/>
    <lineage>
        <taxon>Bacteria</taxon>
        <taxon>Pseudomonadati</taxon>
        <taxon>Pseudomonadota</taxon>
        <taxon>Alphaproteobacteria</taxon>
        <taxon>Hyphomicrobiales</taxon>
        <taxon>Blastochloridaceae</taxon>
        <taxon>Blastochloris</taxon>
    </lineage>
</organism>
<dbReference type="OrthoDB" id="8274074at2"/>
<feature type="transmembrane region" description="Helical" evidence="6">
    <location>
        <begin position="256"/>
        <end position="277"/>
    </location>
</feature>
<feature type="transmembrane region" description="Helical" evidence="6">
    <location>
        <begin position="385"/>
        <end position="406"/>
    </location>
</feature>
<protein>
    <submittedName>
        <fullName evidence="7">Amino acid permease</fullName>
    </submittedName>
</protein>
<sequence>MANAGIHAAESNADDASQLEILGYKTQFDRNMSLWENFALGFTYLSPVVGVYTLFAFCLATGGPPMVWSYVLVGIGQFMVCLVFCEVVSQFPIAGGVYPWARRLVGKRWAWMVGWGYAWALFASIAGIAAGCGPYLAQLIGLEPSPHINIGVALGLIAVTTMINVMGTHFLATVAMIGFICELGGALVVGGYLLIFERVQDFSVLFDTFGIGEGAGGYLPAFLAAALGAFFQYYGFEACGDMAEETPNPSRMIPRAMRMTIYIGGGAALFVLFALVLSVPDIGKVIRGEDTDPIMTILTNAFGPLGARMVLVVVMVSFLSCLLSLQAAASRLLFAYARDNMIVFSGPLSRISEGHHVPVVALVVAGVLPAAVVCAGAFVQDVVTTIISFGAIGIYFAFQMIVLAALIARFRGWKPGGAFKMGPIGWVVNIVALAYGVAAIANMVWPRTPDAVWFVNYGMLLTTLIVFTTGLVYMLVGKPYDRSDAPASDAWLISPRYV</sequence>
<feature type="transmembrane region" description="Helical" evidence="6">
    <location>
        <begin position="38"/>
        <end position="62"/>
    </location>
</feature>
<keyword evidence="5 6" id="KW-0472">Membrane</keyword>
<evidence type="ECO:0000256" key="3">
    <source>
        <dbReference type="ARBA" id="ARBA00022692"/>
    </source>
</evidence>